<proteinExistence type="predicted"/>
<dbReference type="Pfam" id="PF11716">
    <property type="entry name" value="MDMPI_N"/>
    <property type="match status" value="1"/>
</dbReference>
<evidence type="ECO:0000313" key="3">
    <source>
        <dbReference type="Proteomes" id="UP000253094"/>
    </source>
</evidence>
<dbReference type="AlphaFoldDB" id="A0A367FRK0"/>
<dbReference type="SUPFAM" id="SSF109854">
    <property type="entry name" value="DinB/YfiT-like putative metalloenzymes"/>
    <property type="match status" value="1"/>
</dbReference>
<reference evidence="2 3" key="1">
    <citation type="submission" date="2018-06" db="EMBL/GenBank/DDBJ databases">
        <title>Sphaerisporangium craniellae sp. nov., isolated from a marine sponge in the South China Sea.</title>
        <authorList>
            <person name="Li L."/>
        </authorList>
    </citation>
    <scope>NUCLEOTIDE SEQUENCE [LARGE SCALE GENOMIC DNA]</scope>
    <source>
        <strain evidence="2 3">CCTCC AA 208026</strain>
    </source>
</reference>
<name>A0A367FRK0_9ACTN</name>
<dbReference type="Proteomes" id="UP000253094">
    <property type="component" value="Unassembled WGS sequence"/>
</dbReference>
<organism evidence="2 3">
    <name type="scientific">Sphaerisporangium album</name>
    <dbReference type="NCBI Taxonomy" id="509200"/>
    <lineage>
        <taxon>Bacteria</taxon>
        <taxon>Bacillati</taxon>
        <taxon>Actinomycetota</taxon>
        <taxon>Actinomycetes</taxon>
        <taxon>Streptosporangiales</taxon>
        <taxon>Streptosporangiaceae</taxon>
        <taxon>Sphaerisporangium</taxon>
    </lineage>
</organism>
<dbReference type="InterPro" id="IPR017519">
    <property type="entry name" value="CHP03085"/>
</dbReference>
<comment type="caution">
    <text evidence="2">The sequence shown here is derived from an EMBL/GenBank/DDBJ whole genome shotgun (WGS) entry which is preliminary data.</text>
</comment>
<dbReference type="Gene3D" id="1.20.120.450">
    <property type="entry name" value="dinb family like domain"/>
    <property type="match status" value="1"/>
</dbReference>
<accession>A0A367FRK0</accession>
<sequence length="217" mass="23752">MSRVTRVTHARAERAALCDLLDDLGPDAPTLCEGWTTADLAAHLVLRERRLDAAGGIAIPALAGYTASVQDRIKSGRSYREVVDAVRQGPPKWTPYGFIPGLDNTVNTLEFLVHHEDVRRAQPGWEPRELPDDLSETVWKRLASGGRFMFRRAPVGVVLRHTDGRRAGAKMAEPHVVVTGDPAELLMYAFGRQAHARVTCEGDPMSIARLNAAQLGA</sequence>
<evidence type="ECO:0000313" key="2">
    <source>
        <dbReference type="EMBL" id="RCG33023.1"/>
    </source>
</evidence>
<evidence type="ECO:0000259" key="1">
    <source>
        <dbReference type="Pfam" id="PF11716"/>
    </source>
</evidence>
<protein>
    <submittedName>
        <fullName evidence="2">TIGR03085 family protein</fullName>
    </submittedName>
</protein>
<dbReference type="GO" id="GO:0046872">
    <property type="term" value="F:metal ion binding"/>
    <property type="evidence" value="ECO:0007669"/>
    <property type="project" value="InterPro"/>
</dbReference>
<dbReference type="NCBIfam" id="TIGR03083">
    <property type="entry name" value="maleylpyruvate isomerase family mycothiol-dependent enzyme"/>
    <property type="match status" value="1"/>
</dbReference>
<gene>
    <name evidence="2" type="ORF">DQ384_00795</name>
</gene>
<dbReference type="InterPro" id="IPR034660">
    <property type="entry name" value="DinB/YfiT-like"/>
</dbReference>
<feature type="domain" description="Mycothiol-dependent maleylpyruvate isomerase metal-binding" evidence="1">
    <location>
        <begin position="8"/>
        <end position="55"/>
    </location>
</feature>
<dbReference type="NCBIfam" id="TIGR03085">
    <property type="entry name" value="TIGR03085 family metal-binding protein"/>
    <property type="match status" value="1"/>
</dbReference>
<dbReference type="InterPro" id="IPR024344">
    <property type="entry name" value="MDMPI_metal-binding"/>
</dbReference>
<dbReference type="OrthoDB" id="3268903at2"/>
<dbReference type="EMBL" id="QOIL01000001">
    <property type="protein sequence ID" value="RCG33023.1"/>
    <property type="molecule type" value="Genomic_DNA"/>
</dbReference>
<dbReference type="InterPro" id="IPR017517">
    <property type="entry name" value="Maleyloyr_isom"/>
</dbReference>
<keyword evidence="3" id="KW-1185">Reference proteome</keyword>